<dbReference type="KEGG" id="lip:LI0646"/>
<dbReference type="Pfam" id="PF01968">
    <property type="entry name" value="Hydantoinase_A"/>
    <property type="match status" value="1"/>
</dbReference>
<proteinExistence type="predicted"/>
<feature type="domain" description="Hydantoinase/oxoprolinase N-terminal" evidence="2">
    <location>
        <begin position="3"/>
        <end position="161"/>
    </location>
</feature>
<dbReference type="OrthoDB" id="9814788at2"/>
<dbReference type="GO" id="GO:0005829">
    <property type="term" value="C:cytosol"/>
    <property type="evidence" value="ECO:0007669"/>
    <property type="project" value="TreeGrafter"/>
</dbReference>
<dbReference type="EMBL" id="AM180252">
    <property type="protein sequence ID" value="CAJ54700.1"/>
    <property type="molecule type" value="Genomic_DNA"/>
</dbReference>
<evidence type="ECO:0000259" key="1">
    <source>
        <dbReference type="Pfam" id="PF01968"/>
    </source>
</evidence>
<sequence length="564" mass="61403">MYIGLDMGGTHTDAVIINNKTVVAEAKVPTNHKNFSSSIEQALTQLFFTSKISSSLVTRITFGSTLAINAIVQNKQSPVGLLLGSGPGINPNWFTIGEHSFLTSAKLDHRGIEINPLQRGPLQTCINEWKKNGINTFACVSKFSIRNPKHENDMELVIQKIFEHYTTPVISKGHMLSGSLNFPRRITTAYWNAAVWNIHNKFITSIELVLKKFSINAPTFLLKADGGSIPLALSRSIPIEAIHSGPSASIMGLIALYPTSETCLLLDIGGTTTDISIIVKGKPILSTSGLIIQKKPTLIRALASYSIPLGGDSLVNIQLMDGIPHIKVGPLREGPAMAFDGEHPTFLDCLNILGYAQVGNITKSYDGISLLSKKYNIIPQDIAQSVVYSAQQQLQEGISHLLNEINSKPIHTIEALLENHNVQPTLCIVTGGPASSIKPLLNTILNLPIITPTKYTLVTNAIGAALTKPTAVLELYANTERQVCLVPSLNTQYPIPNSYSLKEACHDASNILKKYLQDITNTTTSPIIDIIEAQEFSTLDMVGKKGKDIRVVCQVRPELEFSLN</sequence>
<name>Q1MQM7_LAWIP</name>
<protein>
    <submittedName>
        <fullName evidence="3">N-methylhydantoinase A/acetone carboxylase, beta subunit</fullName>
    </submittedName>
</protein>
<evidence type="ECO:0000313" key="4">
    <source>
        <dbReference type="Proteomes" id="UP000002430"/>
    </source>
</evidence>
<dbReference type="PANTHER" id="PTHR11365:SF2">
    <property type="entry name" value="5-OXOPROLINASE"/>
    <property type="match status" value="1"/>
</dbReference>
<dbReference type="HOGENOM" id="CLU_014140_2_0_7"/>
<dbReference type="eggNOG" id="COG0145">
    <property type="taxonomic scope" value="Bacteria"/>
</dbReference>
<keyword evidence="4" id="KW-1185">Reference proteome</keyword>
<feature type="domain" description="Hydantoinase A/oxoprolinase" evidence="1">
    <location>
        <begin position="185"/>
        <end position="469"/>
    </location>
</feature>
<dbReference type="PANTHER" id="PTHR11365">
    <property type="entry name" value="5-OXOPROLINASE RELATED"/>
    <property type="match status" value="1"/>
</dbReference>
<dbReference type="GO" id="GO:0017168">
    <property type="term" value="F:5-oxoprolinase (ATP-hydrolyzing) activity"/>
    <property type="evidence" value="ECO:0007669"/>
    <property type="project" value="TreeGrafter"/>
</dbReference>
<dbReference type="InterPro" id="IPR002821">
    <property type="entry name" value="Hydantoinase_A"/>
</dbReference>
<dbReference type="InterPro" id="IPR008040">
    <property type="entry name" value="Hydant_A_N"/>
</dbReference>
<evidence type="ECO:0000313" key="3">
    <source>
        <dbReference type="EMBL" id="CAJ54700.1"/>
    </source>
</evidence>
<dbReference type="Pfam" id="PF05378">
    <property type="entry name" value="Hydant_A_N"/>
    <property type="match status" value="1"/>
</dbReference>
<gene>
    <name evidence="3" type="ordered locus">LI0646</name>
</gene>
<dbReference type="RefSeq" id="WP_011526729.1">
    <property type="nucleotide sequence ID" value="NC_008011.1"/>
</dbReference>
<reference evidence="3 4" key="1">
    <citation type="submission" date="2005-11" db="EMBL/GenBank/DDBJ databases">
        <title>The complete genome sequence of Lawsonia intracellularis: the causative agent of proliferative enteropathy.</title>
        <authorList>
            <person name="Kaur K."/>
            <person name="Zhang Q."/>
            <person name="Beckler D."/>
            <person name="Munir S."/>
            <person name="Li L."/>
            <person name="Kinsley K."/>
            <person name="Herron L."/>
            <person name="Peterson A."/>
            <person name="May B."/>
            <person name="Singh S."/>
            <person name="Gebhart C."/>
            <person name="Kapur V."/>
        </authorList>
    </citation>
    <scope>NUCLEOTIDE SEQUENCE [LARGE SCALE GENOMIC DNA]</scope>
    <source>
        <strain evidence="3 4">PHE/MN1-00</strain>
    </source>
</reference>
<dbReference type="InterPro" id="IPR043129">
    <property type="entry name" value="ATPase_NBD"/>
</dbReference>
<dbReference type="Proteomes" id="UP000002430">
    <property type="component" value="Chromosome"/>
</dbReference>
<dbReference type="STRING" id="363253.LI0646"/>
<organism evidence="3 4">
    <name type="scientific">Lawsonia intracellularis (strain PHE/MN1-00)</name>
    <dbReference type="NCBI Taxonomy" id="363253"/>
    <lineage>
        <taxon>Bacteria</taxon>
        <taxon>Pseudomonadati</taxon>
        <taxon>Thermodesulfobacteriota</taxon>
        <taxon>Desulfovibrionia</taxon>
        <taxon>Desulfovibrionales</taxon>
        <taxon>Desulfovibrionaceae</taxon>
        <taxon>Lawsonia</taxon>
    </lineage>
</organism>
<dbReference type="GO" id="GO:0006749">
    <property type="term" value="P:glutathione metabolic process"/>
    <property type="evidence" value="ECO:0007669"/>
    <property type="project" value="TreeGrafter"/>
</dbReference>
<dbReference type="AlphaFoldDB" id="Q1MQM7"/>
<dbReference type="SUPFAM" id="SSF53067">
    <property type="entry name" value="Actin-like ATPase domain"/>
    <property type="match status" value="1"/>
</dbReference>
<dbReference type="InterPro" id="IPR045079">
    <property type="entry name" value="Oxoprolinase-like"/>
</dbReference>
<accession>Q1MQM7</accession>
<evidence type="ECO:0000259" key="2">
    <source>
        <dbReference type="Pfam" id="PF05378"/>
    </source>
</evidence>